<evidence type="ECO:0000256" key="3">
    <source>
        <dbReference type="ARBA" id="ARBA00022630"/>
    </source>
</evidence>
<keyword evidence="3 6" id="KW-0285">Flavoprotein</keyword>
<dbReference type="Pfam" id="PF09791">
    <property type="entry name" value="Oxidored-like"/>
    <property type="match status" value="1"/>
</dbReference>
<dbReference type="SUPFAM" id="SSF52343">
    <property type="entry name" value="Ferredoxin reductase-like, C-terminal NADP-linked domain"/>
    <property type="match status" value="1"/>
</dbReference>
<dbReference type="OrthoDB" id="432685at2759"/>
<dbReference type="EMBL" id="BT128590">
    <property type="protein sequence ID" value="AEE63547.1"/>
    <property type="molecule type" value="mRNA"/>
</dbReference>
<evidence type="ECO:0000256" key="1">
    <source>
        <dbReference type="ARBA" id="ARBA00001974"/>
    </source>
</evidence>
<dbReference type="GO" id="GO:0016491">
    <property type="term" value="F:oxidoreductase activity"/>
    <property type="evidence" value="ECO:0007669"/>
    <property type="project" value="UniProtKB-KW"/>
</dbReference>
<dbReference type="PRINTS" id="PR00406">
    <property type="entry name" value="CYTB5RDTASE"/>
</dbReference>
<dbReference type="HOGENOM" id="CLU_003827_9_3_1"/>
<evidence type="ECO:0000256" key="4">
    <source>
        <dbReference type="ARBA" id="ARBA00022827"/>
    </source>
</evidence>
<keyword evidence="4 6" id="KW-0274">FAD</keyword>
<comment type="cofactor">
    <cofactor evidence="1 6">
        <name>FAD</name>
        <dbReference type="ChEBI" id="CHEBI:57692"/>
    </cofactor>
</comment>
<sequence length="296" mass="34362">MEPPIKPDESDCCNSGCSPCILDVYEDQLRKFRAAKCSSQTLANCLSLTSYSVFRLAATKGHTKDSRFFTFQYVRPEKCRPQSTSTNVVYEPGQYLLFKGRIHGEMFQKAYTPIYVENQVSNCFTVLVKLYENGRASNLFKTLRVGTETLWRGPYGDFRINYEQKHMLFIAQGTGLAPFYNILIKMLSNEDCYCFVTLFFCCQEKNILLRDELYKLKDYWNFQCELFISGPNKHSFDKKYNEIVHFNRITVEDIQRFMESVKGSFKVPICGSQSFCDNIKNILLECNVAKENITVF</sequence>
<evidence type="ECO:0000256" key="2">
    <source>
        <dbReference type="ARBA" id="ARBA00006105"/>
    </source>
</evidence>
<dbReference type="InterPro" id="IPR008333">
    <property type="entry name" value="Cbr1-like_FAD-bd_dom"/>
</dbReference>
<dbReference type="CDD" id="cd06183">
    <property type="entry name" value="cyt_b5_reduct_like"/>
    <property type="match status" value="1"/>
</dbReference>
<name>J3JZA9_DENPD</name>
<dbReference type="AlphaFoldDB" id="J3JZA9"/>
<evidence type="ECO:0000313" key="8">
    <source>
        <dbReference type="EMBL" id="AEE63547.1"/>
    </source>
</evidence>
<feature type="domain" description="FAD-binding FR-type" evidence="7">
    <location>
        <begin position="49"/>
        <end position="161"/>
    </location>
</feature>
<dbReference type="InterPro" id="IPR017938">
    <property type="entry name" value="Riboflavin_synthase-like_b-brl"/>
</dbReference>
<dbReference type="PANTHER" id="PTHR19370:SF184">
    <property type="entry name" value="NADH-CYTOCHROME B5 REDUCTASE-LIKE"/>
    <property type="match status" value="1"/>
</dbReference>
<dbReference type="PANTHER" id="PTHR19370">
    <property type="entry name" value="NADH-CYTOCHROME B5 REDUCTASE"/>
    <property type="match status" value="1"/>
</dbReference>
<dbReference type="Pfam" id="PF00970">
    <property type="entry name" value="FAD_binding_6"/>
    <property type="match status" value="1"/>
</dbReference>
<dbReference type="SUPFAM" id="SSF63380">
    <property type="entry name" value="Riboflavin synthase domain-like"/>
    <property type="match status" value="1"/>
</dbReference>
<feature type="binding site" evidence="6">
    <location>
        <position position="129"/>
    </location>
    <ligand>
        <name>FAD</name>
        <dbReference type="ChEBI" id="CHEBI:57692"/>
    </ligand>
</feature>
<comment type="similarity">
    <text evidence="2">Belongs to the flavoprotein pyridine nucleotide cytochrome reductase family.</text>
</comment>
<dbReference type="InterPro" id="IPR017927">
    <property type="entry name" value="FAD-bd_FR_type"/>
</dbReference>
<accession>J3JZA9</accession>
<feature type="binding site" evidence="6">
    <location>
        <position position="137"/>
    </location>
    <ligand>
        <name>FAD</name>
        <dbReference type="ChEBI" id="CHEBI:57692"/>
    </ligand>
</feature>
<evidence type="ECO:0000256" key="5">
    <source>
        <dbReference type="ARBA" id="ARBA00023002"/>
    </source>
</evidence>
<dbReference type="InterPro" id="IPR039261">
    <property type="entry name" value="FNR_nucleotide-bd"/>
</dbReference>
<dbReference type="InterPro" id="IPR001433">
    <property type="entry name" value="OxRdtase_FAD/NAD-bd"/>
</dbReference>
<keyword evidence="5" id="KW-0560">Oxidoreductase</keyword>
<dbReference type="InterPro" id="IPR019180">
    <property type="entry name" value="Oxidoreductase-like_N"/>
</dbReference>
<feature type="binding site" evidence="6">
    <location>
        <position position="127"/>
    </location>
    <ligand>
        <name>FAD</name>
        <dbReference type="ChEBI" id="CHEBI:57692"/>
    </ligand>
</feature>
<dbReference type="PROSITE" id="PS51384">
    <property type="entry name" value="FAD_FR"/>
    <property type="match status" value="1"/>
</dbReference>
<dbReference type="Gene3D" id="3.40.50.80">
    <property type="entry name" value="Nucleotide-binding domain of ferredoxin-NADP reductase (FNR) module"/>
    <property type="match status" value="1"/>
</dbReference>
<evidence type="ECO:0000256" key="6">
    <source>
        <dbReference type="PIRSR" id="PIRSR601834-1"/>
    </source>
</evidence>
<dbReference type="InterPro" id="IPR001834">
    <property type="entry name" value="CBR-like"/>
</dbReference>
<dbReference type="Pfam" id="PF00175">
    <property type="entry name" value="NAD_binding_1"/>
    <property type="match status" value="1"/>
</dbReference>
<feature type="binding site" evidence="6">
    <location>
        <position position="111"/>
    </location>
    <ligand>
        <name>FAD</name>
        <dbReference type="ChEBI" id="CHEBI:57692"/>
    </ligand>
</feature>
<protein>
    <recommendedName>
        <fullName evidence="7">FAD-binding FR-type domain-containing protein</fullName>
    </recommendedName>
</protein>
<proteinExistence type="evidence at transcript level"/>
<evidence type="ECO:0000259" key="7">
    <source>
        <dbReference type="PROSITE" id="PS51384"/>
    </source>
</evidence>
<dbReference type="Gene3D" id="2.40.30.10">
    <property type="entry name" value="Translation factors"/>
    <property type="match status" value="1"/>
</dbReference>
<reference evidence="8" key="1">
    <citation type="journal article" date="2012" name="Insect Biochem. Mol. Biol.">
        <title>Transcriptome and full-length cDNA resources for the mountain pine beetle, Dendroctonus ponderosae Hopkins, a major insect pest of pine forests.</title>
        <authorList>
            <person name="Keeling C.I."/>
            <person name="Henderson H."/>
            <person name="Li M."/>
            <person name="Yuen M."/>
            <person name="Clark E.L."/>
            <person name="Fraser J.D."/>
            <person name="Huber D.P."/>
            <person name="Liao N.Y."/>
            <person name="Roderick Docking T."/>
            <person name="Birol I."/>
            <person name="Chan S.K."/>
            <person name="Taylor G.A."/>
            <person name="Palmquist D."/>
            <person name="Jones S.J."/>
            <person name="Bohlmann J."/>
        </authorList>
    </citation>
    <scope>NUCLEOTIDE SEQUENCE</scope>
    <source>
        <tissue evidence="8">Midgut and adhering fatbody of emerged adults of both sexes 1</tissue>
    </source>
</reference>
<organism evidence="8">
    <name type="scientific">Dendroctonus ponderosae</name>
    <name type="common">Mountain pine beetle</name>
    <dbReference type="NCBI Taxonomy" id="77166"/>
    <lineage>
        <taxon>Eukaryota</taxon>
        <taxon>Metazoa</taxon>
        <taxon>Ecdysozoa</taxon>
        <taxon>Arthropoda</taxon>
        <taxon>Hexapoda</taxon>
        <taxon>Insecta</taxon>
        <taxon>Pterygota</taxon>
        <taxon>Neoptera</taxon>
        <taxon>Endopterygota</taxon>
        <taxon>Coleoptera</taxon>
        <taxon>Polyphaga</taxon>
        <taxon>Cucujiformia</taxon>
        <taxon>Curculionidae</taxon>
        <taxon>Scolytinae</taxon>
        <taxon>Dendroctonus</taxon>
    </lineage>
</organism>